<dbReference type="Proteomes" id="UP001367771">
    <property type="component" value="Unassembled WGS sequence"/>
</dbReference>
<evidence type="ECO:0000313" key="3">
    <source>
        <dbReference type="Proteomes" id="UP001367771"/>
    </source>
</evidence>
<feature type="region of interest" description="Disordered" evidence="1">
    <location>
        <begin position="114"/>
        <end position="136"/>
    </location>
</feature>
<dbReference type="RefSeq" id="WP_336545954.1">
    <property type="nucleotide sequence ID" value="NZ_JBBBDM010000011.1"/>
</dbReference>
<evidence type="ECO:0000256" key="1">
    <source>
        <dbReference type="SAM" id="MobiDB-lite"/>
    </source>
</evidence>
<feature type="compositionally biased region" description="Low complexity" evidence="1">
    <location>
        <begin position="120"/>
        <end position="136"/>
    </location>
</feature>
<protein>
    <submittedName>
        <fullName evidence="2">DUF2924 domain-containing protein</fullName>
    </submittedName>
</protein>
<gene>
    <name evidence="2" type="ORF">V8201_16210</name>
</gene>
<evidence type="ECO:0000313" key="2">
    <source>
        <dbReference type="EMBL" id="MEI5688638.1"/>
    </source>
</evidence>
<dbReference type="Pfam" id="PF11149">
    <property type="entry name" value="DUF2924"/>
    <property type="match status" value="1"/>
</dbReference>
<sequence length="209" mass="22028">MSKAMPATPAPWPLSSGASDNSARWSELFGCPAPQRLPNLVEQAVAWREQAMLHGDVSPAIAHDLQLAAEHALARRGLAEKGGTSALYKASSLAPAMIDGADVAGSISPPDTMALRKKASSSSGSRTAARTTALPPAASQLLPGSQLIKAYGGRNHIVAVEEGGFRYEGAVFSSLSAIAKHITGTHWNGLLFFGLRKRRSYPPKPRRHG</sequence>
<dbReference type="EMBL" id="JBBBDM010000011">
    <property type="protein sequence ID" value="MEI5688638.1"/>
    <property type="molecule type" value="Genomic_DNA"/>
</dbReference>
<organism evidence="2 3">
    <name type="scientific">Sphingomonas kyungheensis</name>
    <dbReference type="NCBI Taxonomy" id="1069987"/>
    <lineage>
        <taxon>Bacteria</taxon>
        <taxon>Pseudomonadati</taxon>
        <taxon>Pseudomonadota</taxon>
        <taxon>Alphaproteobacteria</taxon>
        <taxon>Sphingomonadales</taxon>
        <taxon>Sphingomonadaceae</taxon>
        <taxon>Sphingomonas</taxon>
    </lineage>
</organism>
<dbReference type="InterPro" id="IPR021322">
    <property type="entry name" value="DUF2924"/>
</dbReference>
<proteinExistence type="predicted"/>
<keyword evidence="3" id="KW-1185">Reference proteome</keyword>
<name>A0ABU8H6M0_9SPHN</name>
<reference evidence="2 3" key="1">
    <citation type="journal article" date="2013" name="Int. J. Syst. Evol. Microbiol.">
        <title>Sphingomonas kyungheensis sp. nov., a bacterium with ginsenoside-converting activity isolated from soil of a ginseng field.</title>
        <authorList>
            <person name="Son H.M."/>
            <person name="Yang J.E."/>
            <person name="Park Y."/>
            <person name="Han C.K."/>
            <person name="Kim S.G."/>
            <person name="Kook M."/>
            <person name="Yi T.H."/>
        </authorList>
    </citation>
    <scope>NUCLEOTIDE SEQUENCE [LARGE SCALE GENOMIC DNA]</scope>
    <source>
        <strain evidence="2 3">LMG 26582</strain>
    </source>
</reference>
<comment type="caution">
    <text evidence="2">The sequence shown here is derived from an EMBL/GenBank/DDBJ whole genome shotgun (WGS) entry which is preliminary data.</text>
</comment>
<accession>A0ABU8H6M0</accession>